<feature type="region of interest" description="Disordered" evidence="1">
    <location>
        <begin position="202"/>
        <end position="221"/>
    </location>
</feature>
<dbReference type="WBParaSite" id="maker-unitig_20328-snap-gene-0.4-mRNA-1">
    <property type="protein sequence ID" value="maker-unitig_20328-snap-gene-0.4-mRNA-1"/>
    <property type="gene ID" value="maker-unitig_20328-snap-gene-0.4"/>
</dbReference>
<organism evidence="2 3">
    <name type="scientific">Macrostomum lignano</name>
    <dbReference type="NCBI Taxonomy" id="282301"/>
    <lineage>
        <taxon>Eukaryota</taxon>
        <taxon>Metazoa</taxon>
        <taxon>Spiralia</taxon>
        <taxon>Lophotrochozoa</taxon>
        <taxon>Platyhelminthes</taxon>
        <taxon>Rhabditophora</taxon>
        <taxon>Macrostomorpha</taxon>
        <taxon>Macrostomida</taxon>
        <taxon>Macrostomidae</taxon>
        <taxon>Macrostomum</taxon>
    </lineage>
</organism>
<evidence type="ECO:0000256" key="1">
    <source>
        <dbReference type="SAM" id="MobiDB-lite"/>
    </source>
</evidence>
<proteinExistence type="predicted"/>
<sequence length="248" mass="27257">ARPPLGRESQQGGTGEKSGRKTKTTKSSSGSLLHKAPLVYPLTQILEALCRHAGRCSATCRCGVHCLRMLPALDQADRRRHGATAWRSGAARFWQISTKPVASRCPELRRHYQAEPVAAEKPVFRAAVSDVAYELLAGWVRSACQLTAFPELCLPLKARRLKRLAKDAVAGQLLSRLPSSPPSNHGSGQLDPTAAGHSAPLLGARRRRHPRGRPSETDAARSSAYYLRYRSMPREELARARPGDDQEW</sequence>
<keyword evidence="2" id="KW-1185">Reference proteome</keyword>
<name>A0A1I8F4L0_9PLAT</name>
<feature type="region of interest" description="Disordered" evidence="1">
    <location>
        <begin position="175"/>
        <end position="197"/>
    </location>
</feature>
<evidence type="ECO:0000313" key="2">
    <source>
        <dbReference type="Proteomes" id="UP000095280"/>
    </source>
</evidence>
<evidence type="ECO:0000313" key="3">
    <source>
        <dbReference type="WBParaSite" id="maker-unitig_20328-snap-gene-0.4-mRNA-1"/>
    </source>
</evidence>
<dbReference type="Proteomes" id="UP000095280">
    <property type="component" value="Unplaced"/>
</dbReference>
<reference evidence="3" key="1">
    <citation type="submission" date="2016-11" db="UniProtKB">
        <authorList>
            <consortium name="WormBaseParasite"/>
        </authorList>
    </citation>
    <scope>IDENTIFICATION</scope>
</reference>
<dbReference type="AlphaFoldDB" id="A0A1I8F4L0"/>
<feature type="region of interest" description="Disordered" evidence="1">
    <location>
        <begin position="1"/>
        <end position="30"/>
    </location>
</feature>
<accession>A0A1I8F4L0</accession>
<protein>
    <submittedName>
        <fullName evidence="3">RNA-directed DNA polymerase</fullName>
    </submittedName>
</protein>